<evidence type="ECO:0000313" key="1">
    <source>
        <dbReference type="EMBL" id="MFB9622972.1"/>
    </source>
</evidence>
<evidence type="ECO:0000313" key="2">
    <source>
        <dbReference type="Proteomes" id="UP001589532"/>
    </source>
</evidence>
<comment type="caution">
    <text evidence="1">The sequence shown here is derived from an EMBL/GenBank/DDBJ whole genome shotgun (WGS) entry which is preliminary data.</text>
</comment>
<proteinExistence type="predicted"/>
<sequence length="106" mass="11681">MRSDDAASAPPNVLYGHFPAQESTLGEGATTLEVAIAEVRADVADLHIGLNQDFAALRDELAGLRRQTDEQFASARSKMLRRCEALRCDMIDLAVRLDRLLERRGA</sequence>
<reference evidence="1 2" key="1">
    <citation type="submission" date="2024-09" db="EMBL/GenBank/DDBJ databases">
        <authorList>
            <person name="Sun Q."/>
            <person name="Mori K."/>
        </authorList>
    </citation>
    <scope>NUCLEOTIDE SEQUENCE [LARGE SCALE GENOMIC DNA]</scope>
    <source>
        <strain evidence="1 2">JCM 3143</strain>
    </source>
</reference>
<organism evidence="1 2">
    <name type="scientific">Nonomuraea helvata</name>
    <dbReference type="NCBI Taxonomy" id="37484"/>
    <lineage>
        <taxon>Bacteria</taxon>
        <taxon>Bacillati</taxon>
        <taxon>Actinomycetota</taxon>
        <taxon>Actinomycetes</taxon>
        <taxon>Streptosporangiales</taxon>
        <taxon>Streptosporangiaceae</taxon>
        <taxon>Nonomuraea</taxon>
    </lineage>
</organism>
<dbReference type="Proteomes" id="UP001589532">
    <property type="component" value="Unassembled WGS sequence"/>
</dbReference>
<accession>A0ABV5RU62</accession>
<dbReference type="EMBL" id="JBHMBW010000004">
    <property type="protein sequence ID" value="MFB9622972.1"/>
    <property type="molecule type" value="Genomic_DNA"/>
</dbReference>
<dbReference type="RefSeq" id="WP_345002490.1">
    <property type="nucleotide sequence ID" value="NZ_BAAAXV010000011.1"/>
</dbReference>
<protein>
    <recommendedName>
        <fullName evidence="3">Biogenesis of lysosome-related organelles complex 1 subunit CNL1</fullName>
    </recommendedName>
</protein>
<evidence type="ECO:0008006" key="3">
    <source>
        <dbReference type="Google" id="ProtNLM"/>
    </source>
</evidence>
<name>A0ABV5RU62_9ACTN</name>
<keyword evidence="2" id="KW-1185">Reference proteome</keyword>
<gene>
    <name evidence="1" type="ORF">ACFFSA_07745</name>
</gene>